<evidence type="ECO:0000256" key="7">
    <source>
        <dbReference type="ARBA" id="ARBA00023004"/>
    </source>
</evidence>
<dbReference type="InterPro" id="IPR011008">
    <property type="entry name" value="Dimeric_a/b-barrel"/>
</dbReference>
<gene>
    <name evidence="10" type="ORF">CVAR292_01451</name>
</gene>
<name>A0A0X2NKV9_9CORY</name>
<proteinExistence type="inferred from homology"/>
<comment type="cofactor">
    <cofactor evidence="1">
        <name>heme b</name>
        <dbReference type="ChEBI" id="CHEBI:60344"/>
    </cofactor>
</comment>
<dbReference type="GO" id="GO:0020037">
    <property type="term" value="F:heme binding"/>
    <property type="evidence" value="ECO:0007669"/>
    <property type="project" value="InterPro"/>
</dbReference>
<evidence type="ECO:0000256" key="2">
    <source>
        <dbReference type="ARBA" id="ARBA00022559"/>
    </source>
</evidence>
<organism evidence="10 11">
    <name type="scientific">Corynebacterium variabile</name>
    <dbReference type="NCBI Taxonomy" id="1727"/>
    <lineage>
        <taxon>Bacteria</taxon>
        <taxon>Bacillati</taxon>
        <taxon>Actinomycetota</taxon>
        <taxon>Actinomycetes</taxon>
        <taxon>Mycobacteriales</taxon>
        <taxon>Corynebacteriaceae</taxon>
        <taxon>Corynebacterium</taxon>
    </lineage>
</organism>
<evidence type="ECO:0000256" key="3">
    <source>
        <dbReference type="ARBA" id="ARBA00022617"/>
    </source>
</evidence>
<dbReference type="PROSITE" id="PS51404">
    <property type="entry name" value="DYP_PEROXIDASE"/>
    <property type="match status" value="1"/>
</dbReference>
<dbReference type="NCBIfam" id="TIGR01413">
    <property type="entry name" value="Dyp_perox_fam"/>
    <property type="match status" value="1"/>
</dbReference>
<keyword evidence="7" id="KW-0408">Iron</keyword>
<keyword evidence="2 10" id="KW-0575">Peroxidase</keyword>
<accession>A0A0X2NKV9</accession>
<evidence type="ECO:0000256" key="4">
    <source>
        <dbReference type="ARBA" id="ARBA00022723"/>
    </source>
</evidence>
<dbReference type="SUPFAM" id="SSF54909">
    <property type="entry name" value="Dimeric alpha+beta barrel"/>
    <property type="match status" value="1"/>
</dbReference>
<evidence type="ECO:0000256" key="8">
    <source>
        <dbReference type="ARBA" id="ARBA00025737"/>
    </source>
</evidence>
<keyword evidence="5" id="KW-0732">Signal</keyword>
<evidence type="ECO:0000256" key="5">
    <source>
        <dbReference type="ARBA" id="ARBA00022729"/>
    </source>
</evidence>
<dbReference type="GO" id="GO:0046872">
    <property type="term" value="F:metal ion binding"/>
    <property type="evidence" value="ECO:0007669"/>
    <property type="project" value="UniProtKB-KW"/>
</dbReference>
<dbReference type="PANTHER" id="PTHR30521:SF4">
    <property type="entry name" value="DEFERROCHELATASE"/>
    <property type="match status" value="1"/>
</dbReference>
<keyword evidence="4" id="KW-0479">Metal-binding</keyword>
<feature type="domain" description="Dyp-type peroxidase C-terminal" evidence="9">
    <location>
        <begin position="33"/>
        <end position="212"/>
    </location>
</feature>
<evidence type="ECO:0000313" key="10">
    <source>
        <dbReference type="EMBL" id="CUU66113.1"/>
    </source>
</evidence>
<dbReference type="EMBL" id="FAUH01000008">
    <property type="protein sequence ID" value="CUU66113.1"/>
    <property type="molecule type" value="Genomic_DNA"/>
</dbReference>
<dbReference type="EC" id="1.11.1.-" evidence="10"/>
<evidence type="ECO:0000256" key="6">
    <source>
        <dbReference type="ARBA" id="ARBA00023002"/>
    </source>
</evidence>
<dbReference type="InterPro" id="IPR006314">
    <property type="entry name" value="Dyp_peroxidase"/>
</dbReference>
<evidence type="ECO:0000259" key="9">
    <source>
        <dbReference type="Pfam" id="PF20628"/>
    </source>
</evidence>
<keyword evidence="6 10" id="KW-0560">Oxidoreductase</keyword>
<reference evidence="11" key="1">
    <citation type="submission" date="2015-11" db="EMBL/GenBank/DDBJ databases">
        <authorList>
            <person name="Dugat-Bony E."/>
        </authorList>
    </citation>
    <scope>NUCLEOTIDE SEQUENCE [LARGE SCALE GENOMIC DNA]</scope>
    <source>
        <strain evidence="11">Mu292</strain>
    </source>
</reference>
<dbReference type="GO" id="GO:0004601">
    <property type="term" value="F:peroxidase activity"/>
    <property type="evidence" value="ECO:0007669"/>
    <property type="project" value="UniProtKB-KW"/>
</dbReference>
<sequence length="225" mass="25084">MRNLTRAGTGVVEVKWSQLGYGAASKTTKEEDTPRNLFGFKDGTRNITADENDDIDSMVWVSDDGWMTGGTYMCVRRIRMLLEVWDRQILDDQQHTFARYKGSGAPIGTDDENADVPFDLYLGTGGPAIPKDSHVFLAHPDQNEGQRMLRQTYNFIEGTDSMGHLSAGLFFIAYVSAPSVNFTPIQMKLAHRDRINEYVRYESKAVFACPPGLAEGQDRGTALFG</sequence>
<dbReference type="Proteomes" id="UP000182498">
    <property type="component" value="Unassembled WGS sequence"/>
</dbReference>
<evidence type="ECO:0000313" key="11">
    <source>
        <dbReference type="Proteomes" id="UP000182498"/>
    </source>
</evidence>
<keyword evidence="11" id="KW-1185">Reference proteome</keyword>
<dbReference type="GO" id="GO:0005829">
    <property type="term" value="C:cytosol"/>
    <property type="evidence" value="ECO:0007669"/>
    <property type="project" value="TreeGrafter"/>
</dbReference>
<evidence type="ECO:0000256" key="1">
    <source>
        <dbReference type="ARBA" id="ARBA00001970"/>
    </source>
</evidence>
<dbReference type="InterPro" id="IPR048328">
    <property type="entry name" value="Dyp_perox_C"/>
</dbReference>
<keyword evidence="3" id="KW-0349">Heme</keyword>
<protein>
    <submittedName>
        <fullName evidence="10">Dyp-type peroxidase family</fullName>
        <ecNumber evidence="10">1.11.1.-</ecNumber>
    </submittedName>
</protein>
<dbReference type="Pfam" id="PF20628">
    <property type="entry name" value="Dyp_perox_C"/>
    <property type="match status" value="1"/>
</dbReference>
<dbReference type="PANTHER" id="PTHR30521">
    <property type="entry name" value="DEFERROCHELATASE/PEROXIDASE"/>
    <property type="match status" value="1"/>
</dbReference>
<comment type="similarity">
    <text evidence="8">Belongs to the DyP-type peroxidase family.</text>
</comment>
<dbReference type="AlphaFoldDB" id="A0A0X2NKV9"/>